<organism evidence="2 3">
    <name type="scientific">Cystobacter fuscus (strain ATCC 25194 / DSM 2262 / NBRC 100088 / M29)</name>
    <dbReference type="NCBI Taxonomy" id="1242864"/>
    <lineage>
        <taxon>Bacteria</taxon>
        <taxon>Pseudomonadati</taxon>
        <taxon>Myxococcota</taxon>
        <taxon>Myxococcia</taxon>
        <taxon>Myxococcales</taxon>
        <taxon>Cystobacterineae</taxon>
        <taxon>Archangiaceae</taxon>
        <taxon>Cystobacter</taxon>
    </lineage>
</organism>
<feature type="region of interest" description="Disordered" evidence="1">
    <location>
        <begin position="38"/>
        <end position="75"/>
    </location>
</feature>
<protein>
    <submittedName>
        <fullName evidence="2">Uncharacterized protein</fullName>
    </submittedName>
</protein>
<keyword evidence="3" id="KW-1185">Reference proteome</keyword>
<evidence type="ECO:0000313" key="2">
    <source>
        <dbReference type="EMBL" id="EPX58853.1"/>
    </source>
</evidence>
<comment type="caution">
    <text evidence="2">The sequence shown here is derived from an EMBL/GenBank/DDBJ whole genome shotgun (WGS) entry which is preliminary data.</text>
</comment>
<dbReference type="AlphaFoldDB" id="S9QQG5"/>
<evidence type="ECO:0000256" key="1">
    <source>
        <dbReference type="SAM" id="MobiDB-lite"/>
    </source>
</evidence>
<dbReference type="EMBL" id="ANAH02000021">
    <property type="protein sequence ID" value="EPX58853.1"/>
    <property type="molecule type" value="Genomic_DNA"/>
</dbReference>
<dbReference type="Proteomes" id="UP000011682">
    <property type="component" value="Unassembled WGS sequence"/>
</dbReference>
<proteinExistence type="predicted"/>
<accession>S9QQG5</accession>
<feature type="compositionally biased region" description="Low complexity" evidence="1">
    <location>
        <begin position="38"/>
        <end position="51"/>
    </location>
</feature>
<sequence>MGLPLGVDGHGVPPRASGERDANVLPFNHGGWLVQHGVRSSGGRAGGVCSRLHPPSRHPGDLHGSGRSGLRSPAG</sequence>
<feature type="region of interest" description="Disordered" evidence="1">
    <location>
        <begin position="1"/>
        <end position="23"/>
    </location>
</feature>
<name>S9QQG5_CYSF2</name>
<evidence type="ECO:0000313" key="3">
    <source>
        <dbReference type="Proteomes" id="UP000011682"/>
    </source>
</evidence>
<reference evidence="2" key="1">
    <citation type="submission" date="2013-05" db="EMBL/GenBank/DDBJ databases">
        <title>Genome assembly of Cystobacter fuscus DSM 2262.</title>
        <authorList>
            <person name="Sharma G."/>
            <person name="Khatri I."/>
            <person name="Kaur C."/>
            <person name="Mayilraj S."/>
            <person name="Subramanian S."/>
        </authorList>
    </citation>
    <scope>NUCLEOTIDE SEQUENCE [LARGE SCALE GENOMIC DNA]</scope>
    <source>
        <strain evidence="2">DSM 2262</strain>
    </source>
</reference>
<gene>
    <name evidence="2" type="ORF">D187_003568</name>
</gene>